<feature type="compositionally biased region" description="Polar residues" evidence="11">
    <location>
        <begin position="172"/>
        <end position="184"/>
    </location>
</feature>
<dbReference type="AlphaFoldDB" id="A0ABD2M9I4"/>
<name>A0ABD2M9I4_9BILA</name>
<reference evidence="13 14" key="1">
    <citation type="submission" date="2024-10" db="EMBL/GenBank/DDBJ databases">
        <authorList>
            <person name="Kim D."/>
        </authorList>
    </citation>
    <scope>NUCLEOTIDE SEQUENCE [LARGE SCALE GENOMIC DNA]</scope>
    <source>
        <strain evidence="13">BH-2024</strain>
    </source>
</reference>
<dbReference type="SUPFAM" id="SSF57667">
    <property type="entry name" value="beta-beta-alpha zinc fingers"/>
    <property type="match status" value="2"/>
</dbReference>
<feature type="compositionally biased region" description="Polar residues" evidence="11">
    <location>
        <begin position="420"/>
        <end position="436"/>
    </location>
</feature>
<dbReference type="InterPro" id="IPR013087">
    <property type="entry name" value="Znf_C2H2_type"/>
</dbReference>
<feature type="region of interest" description="Disordered" evidence="11">
    <location>
        <begin position="585"/>
        <end position="633"/>
    </location>
</feature>
<evidence type="ECO:0000256" key="3">
    <source>
        <dbReference type="ARBA" id="ARBA00022737"/>
    </source>
</evidence>
<evidence type="ECO:0000256" key="11">
    <source>
        <dbReference type="SAM" id="MobiDB-lite"/>
    </source>
</evidence>
<accession>A0ABD2M9I4</accession>
<dbReference type="GO" id="GO:0000122">
    <property type="term" value="P:negative regulation of transcription by RNA polymerase II"/>
    <property type="evidence" value="ECO:0007669"/>
    <property type="project" value="UniProtKB-ARBA"/>
</dbReference>
<evidence type="ECO:0000256" key="4">
    <source>
        <dbReference type="ARBA" id="ARBA00022771"/>
    </source>
</evidence>
<keyword evidence="5" id="KW-0862">Zinc</keyword>
<dbReference type="GO" id="GO:0008270">
    <property type="term" value="F:zinc ion binding"/>
    <property type="evidence" value="ECO:0007669"/>
    <property type="project" value="UniProtKB-KW"/>
</dbReference>
<keyword evidence="3" id="KW-0677">Repeat</keyword>
<dbReference type="Pfam" id="PF00096">
    <property type="entry name" value="zf-C2H2"/>
    <property type="match status" value="3"/>
</dbReference>
<feature type="region of interest" description="Disordered" evidence="11">
    <location>
        <begin position="53"/>
        <end position="187"/>
    </location>
</feature>
<evidence type="ECO:0000256" key="2">
    <source>
        <dbReference type="ARBA" id="ARBA00022723"/>
    </source>
</evidence>
<dbReference type="GO" id="GO:0003677">
    <property type="term" value="F:DNA binding"/>
    <property type="evidence" value="ECO:0007669"/>
    <property type="project" value="UniProtKB-KW"/>
</dbReference>
<evidence type="ECO:0000256" key="8">
    <source>
        <dbReference type="ARBA" id="ARBA00023163"/>
    </source>
</evidence>
<feature type="compositionally biased region" description="Polar residues" evidence="11">
    <location>
        <begin position="90"/>
        <end position="110"/>
    </location>
</feature>
<feature type="compositionally biased region" description="Polar residues" evidence="11">
    <location>
        <begin position="623"/>
        <end position="633"/>
    </location>
</feature>
<dbReference type="Proteomes" id="UP001620626">
    <property type="component" value="Unassembled WGS sequence"/>
</dbReference>
<proteinExistence type="predicted"/>
<gene>
    <name evidence="13" type="ORF">niasHT_004764</name>
</gene>
<dbReference type="FunFam" id="3.30.160.60:FF:000208">
    <property type="entry name" value="zinc finger protein Gfi-1b"/>
    <property type="match status" value="1"/>
</dbReference>
<feature type="compositionally biased region" description="Low complexity" evidence="11">
    <location>
        <begin position="401"/>
        <end position="412"/>
    </location>
</feature>
<dbReference type="PROSITE" id="PS50157">
    <property type="entry name" value="ZINC_FINGER_C2H2_2"/>
    <property type="match status" value="4"/>
</dbReference>
<keyword evidence="4 10" id="KW-0863">Zinc-finger</keyword>
<comment type="subcellular location">
    <subcellularLocation>
        <location evidence="1">Nucleus</location>
    </subcellularLocation>
</comment>
<dbReference type="SMART" id="SM00355">
    <property type="entry name" value="ZnF_C2H2"/>
    <property type="match status" value="4"/>
</dbReference>
<evidence type="ECO:0000256" key="5">
    <source>
        <dbReference type="ARBA" id="ARBA00022833"/>
    </source>
</evidence>
<dbReference type="GO" id="GO:0000981">
    <property type="term" value="F:DNA-binding transcription factor activity, RNA polymerase II-specific"/>
    <property type="evidence" value="ECO:0007669"/>
    <property type="project" value="UniProtKB-ARBA"/>
</dbReference>
<dbReference type="FunFam" id="3.30.160.60:FF:000432">
    <property type="entry name" value="zinc finger protein Gfi-1b isoform X1"/>
    <property type="match status" value="1"/>
</dbReference>
<evidence type="ECO:0000259" key="12">
    <source>
        <dbReference type="PROSITE" id="PS50157"/>
    </source>
</evidence>
<keyword evidence="2" id="KW-0479">Metal-binding</keyword>
<dbReference type="Gene3D" id="3.30.160.60">
    <property type="entry name" value="Classic Zinc Finger"/>
    <property type="match status" value="4"/>
</dbReference>
<evidence type="ECO:0000256" key="9">
    <source>
        <dbReference type="ARBA" id="ARBA00023242"/>
    </source>
</evidence>
<evidence type="ECO:0000256" key="1">
    <source>
        <dbReference type="ARBA" id="ARBA00004123"/>
    </source>
</evidence>
<keyword evidence="7" id="KW-0238">DNA-binding</keyword>
<evidence type="ECO:0000313" key="13">
    <source>
        <dbReference type="EMBL" id="KAL3124175.1"/>
    </source>
</evidence>
<keyword evidence="14" id="KW-1185">Reference proteome</keyword>
<feature type="domain" description="C2H2-type" evidence="12">
    <location>
        <begin position="526"/>
        <end position="553"/>
    </location>
</feature>
<evidence type="ECO:0000256" key="10">
    <source>
        <dbReference type="PROSITE-ProRule" id="PRU00042"/>
    </source>
</evidence>
<dbReference type="GO" id="GO:0005634">
    <property type="term" value="C:nucleus"/>
    <property type="evidence" value="ECO:0007669"/>
    <property type="project" value="UniProtKB-SubCell"/>
</dbReference>
<feature type="compositionally biased region" description="Basic and acidic residues" evidence="11">
    <location>
        <begin position="157"/>
        <end position="171"/>
    </location>
</feature>
<feature type="domain" description="C2H2-type" evidence="12">
    <location>
        <begin position="470"/>
        <end position="497"/>
    </location>
</feature>
<keyword evidence="6" id="KW-0805">Transcription regulation</keyword>
<feature type="compositionally biased region" description="Basic residues" evidence="11">
    <location>
        <begin position="77"/>
        <end position="88"/>
    </location>
</feature>
<dbReference type="FunFam" id="3.30.160.60:FF:001228">
    <property type="entry name" value="Zinc finger protein 236"/>
    <property type="match status" value="1"/>
</dbReference>
<keyword evidence="9" id="KW-0539">Nucleus</keyword>
<evidence type="ECO:0000256" key="6">
    <source>
        <dbReference type="ARBA" id="ARBA00023015"/>
    </source>
</evidence>
<feature type="domain" description="C2H2-type" evidence="12">
    <location>
        <begin position="498"/>
        <end position="525"/>
    </location>
</feature>
<sequence length="676" mass="73710">MISFLPPLVKLLLKRKHNSHGRGLWRNVCPPRGRISACRDIIVLIAAAAVGEGSSQSAPPLGRSRRQPLEGTGQKSIRLRHLANKKLSKQMPNSLSPPFSSPASNTYSSRSAKHSINRLLLATTKQKHTKGNSDEVKSNDGESKTGNGTAKGMPSAEMDRESAEQLNREAEQTTNNESGETNGESDAIGGQNCVAMATAFFLQQKLLHAAASVAGQSHSSAIHQRHSPPAMPSSPFASFSSFLFTGGCRTPSPSPWLPSSCSSSSSDPFHHPSPLLAFPSLFAAHGTTNAPVLNHLQHAPNFPQRLSGATLATHFPALPHALAFPLPPPLPFLPLPSFGAQSSAQQSFFAALLQQHFFAQQLRHTAQNAFALPIVEQIEETTPTNGRVGDEGKGGGGSEAGGSTSSNRSSSSRTERKAKSPQQQKSKTKATGTNKENAIGRQKNGQQKIELPEIGNCRINDSPPAHRRQFECVKCGKRFKRSSTLTTHLLIHSNTRPYPCEYCGKRFHQKSDMKKHTYIHTGEKPHICVVCGKAFSQSSNLITHTRKHTGYKPFSCDYCEKAFLRKLERRRHIETHHEGMPIKEEGRGRTVKVEKREEEEGAKEGAEGETMPEEALPLRPSDGPTNSGGAVQSAHSIFQRLGIDQLLAQLSASSTDRTTNLPIVKKEEFFEEKMEE</sequence>
<dbReference type="PANTHER" id="PTHR23235">
    <property type="entry name" value="KRUEPPEL-LIKE TRANSCRIPTION FACTOR"/>
    <property type="match status" value="1"/>
</dbReference>
<dbReference type="PANTHER" id="PTHR23235:SF120">
    <property type="entry name" value="KRUPPEL-LIKE FACTOR 15"/>
    <property type="match status" value="1"/>
</dbReference>
<keyword evidence="8" id="KW-0804">Transcription</keyword>
<evidence type="ECO:0000313" key="14">
    <source>
        <dbReference type="Proteomes" id="UP001620626"/>
    </source>
</evidence>
<feature type="region of interest" description="Disordered" evidence="11">
    <location>
        <begin position="381"/>
        <end position="455"/>
    </location>
</feature>
<dbReference type="EMBL" id="JBICBT010000078">
    <property type="protein sequence ID" value="KAL3124175.1"/>
    <property type="molecule type" value="Genomic_DNA"/>
</dbReference>
<feature type="compositionally biased region" description="Basic and acidic residues" evidence="11">
    <location>
        <begin position="585"/>
        <end position="606"/>
    </location>
</feature>
<evidence type="ECO:0000256" key="7">
    <source>
        <dbReference type="ARBA" id="ARBA00023125"/>
    </source>
</evidence>
<comment type="caution">
    <text evidence="13">The sequence shown here is derived from an EMBL/GenBank/DDBJ whole genome shotgun (WGS) entry which is preliminary data.</text>
</comment>
<protein>
    <recommendedName>
        <fullName evidence="12">C2H2-type domain-containing protein</fullName>
    </recommendedName>
</protein>
<feature type="compositionally biased region" description="Basic and acidic residues" evidence="11">
    <location>
        <begin position="131"/>
        <end position="143"/>
    </location>
</feature>
<organism evidence="13 14">
    <name type="scientific">Heterodera trifolii</name>
    <dbReference type="NCBI Taxonomy" id="157864"/>
    <lineage>
        <taxon>Eukaryota</taxon>
        <taxon>Metazoa</taxon>
        <taxon>Ecdysozoa</taxon>
        <taxon>Nematoda</taxon>
        <taxon>Chromadorea</taxon>
        <taxon>Rhabditida</taxon>
        <taxon>Tylenchina</taxon>
        <taxon>Tylenchomorpha</taxon>
        <taxon>Tylenchoidea</taxon>
        <taxon>Heteroderidae</taxon>
        <taxon>Heteroderinae</taxon>
        <taxon>Heterodera</taxon>
    </lineage>
</organism>
<dbReference type="PROSITE" id="PS00028">
    <property type="entry name" value="ZINC_FINGER_C2H2_1"/>
    <property type="match status" value="4"/>
</dbReference>
<dbReference type="InterPro" id="IPR036236">
    <property type="entry name" value="Znf_C2H2_sf"/>
</dbReference>
<feature type="domain" description="C2H2-type" evidence="12">
    <location>
        <begin position="554"/>
        <end position="581"/>
    </location>
</feature>